<evidence type="ECO:0000256" key="3">
    <source>
        <dbReference type="ARBA" id="ARBA00022833"/>
    </source>
</evidence>
<dbReference type="PANTHER" id="PTHR23235">
    <property type="entry name" value="KRUEPPEL-LIKE TRANSCRIPTION FACTOR"/>
    <property type="match status" value="1"/>
</dbReference>
<evidence type="ECO:0000313" key="7">
    <source>
        <dbReference type="EMBL" id="KAL0470119.1"/>
    </source>
</evidence>
<name>A0ABR3DBZ5_NEUIN</name>
<evidence type="ECO:0000256" key="1">
    <source>
        <dbReference type="ARBA" id="ARBA00022723"/>
    </source>
</evidence>
<dbReference type="InterPro" id="IPR013087">
    <property type="entry name" value="Znf_C2H2_type"/>
</dbReference>
<dbReference type="SUPFAM" id="SSF57667">
    <property type="entry name" value="beta-beta-alpha zinc fingers"/>
    <property type="match status" value="1"/>
</dbReference>
<protein>
    <recommendedName>
        <fullName evidence="6">C2H2-type domain-containing protein</fullName>
    </recommendedName>
</protein>
<gene>
    <name evidence="7" type="ORF">QR685DRAFT_244494</name>
</gene>
<dbReference type="EMBL" id="JAVLET010000004">
    <property type="protein sequence ID" value="KAL0470119.1"/>
    <property type="molecule type" value="Genomic_DNA"/>
</dbReference>
<evidence type="ECO:0000313" key="8">
    <source>
        <dbReference type="Proteomes" id="UP001451303"/>
    </source>
</evidence>
<evidence type="ECO:0000256" key="4">
    <source>
        <dbReference type="PROSITE-ProRule" id="PRU00042"/>
    </source>
</evidence>
<keyword evidence="2 4" id="KW-0863">Zinc-finger</keyword>
<organism evidence="7 8">
    <name type="scientific">Neurospora intermedia</name>
    <dbReference type="NCBI Taxonomy" id="5142"/>
    <lineage>
        <taxon>Eukaryota</taxon>
        <taxon>Fungi</taxon>
        <taxon>Dikarya</taxon>
        <taxon>Ascomycota</taxon>
        <taxon>Pezizomycotina</taxon>
        <taxon>Sordariomycetes</taxon>
        <taxon>Sordariomycetidae</taxon>
        <taxon>Sordariales</taxon>
        <taxon>Sordariaceae</taxon>
        <taxon>Neurospora</taxon>
    </lineage>
</organism>
<evidence type="ECO:0000256" key="5">
    <source>
        <dbReference type="SAM" id="MobiDB-lite"/>
    </source>
</evidence>
<feature type="region of interest" description="Disordered" evidence="5">
    <location>
        <begin position="187"/>
        <end position="217"/>
    </location>
</feature>
<sequence length="379" mass="41934">MGTHALSMCDLHLDMDHHHHHDAGFLDYPPSAFTGIRSSYSFASNGPFTPSSGSSTPARHNSMDFGPSSFAPPVDNVFTPPPSSVSAYFPLNMKAGDGSDLFAPGMPLTPSRPQVNNNVHPMQYYNDVATHFASPQQMDYYTFNNGLAPSPLAPSPAVQAIQPGNTYDAWSVWEQAESPIFSKFLSPSSSSCRSVSRVKQEGDMSPMSAGGHSYPSPTEKRQLYVEEAQQKTTALQMVQRDAPLALRPSMHMNGEGKPEHESHNPYGPGSILIDPIQRVSVGTNICDYPGCGKTYRRSEHLKRHKTNAHSEVPVWYPCSFCDKKFNRPDNRRQHLGLHAKPRPTKMKGVKYAPKAKAALEEELKNIPRRNKKPKSEHHA</sequence>
<proteinExistence type="predicted"/>
<feature type="region of interest" description="Disordered" evidence="5">
    <location>
        <begin position="358"/>
        <end position="379"/>
    </location>
</feature>
<keyword evidence="8" id="KW-1185">Reference proteome</keyword>
<dbReference type="PANTHER" id="PTHR23235:SF120">
    <property type="entry name" value="KRUPPEL-LIKE FACTOR 15"/>
    <property type="match status" value="1"/>
</dbReference>
<feature type="compositionally biased region" description="Basic residues" evidence="5">
    <location>
        <begin position="366"/>
        <end position="379"/>
    </location>
</feature>
<feature type="compositionally biased region" description="Low complexity" evidence="5">
    <location>
        <begin position="187"/>
        <end position="197"/>
    </location>
</feature>
<dbReference type="Proteomes" id="UP001451303">
    <property type="component" value="Unassembled WGS sequence"/>
</dbReference>
<reference evidence="7 8" key="1">
    <citation type="submission" date="2023-09" db="EMBL/GenBank/DDBJ databases">
        <title>Multi-omics analysis of a traditional fermented food reveals byproduct-associated fungal strains for waste-to-food upcycling.</title>
        <authorList>
            <consortium name="Lawrence Berkeley National Laboratory"/>
            <person name="Rekdal V.M."/>
            <person name="Villalobos-Escobedo J.M."/>
            <person name="Rodriguez-Valeron N."/>
            <person name="Garcia M.O."/>
            <person name="Vasquez D.P."/>
            <person name="Damayanti I."/>
            <person name="Sorensen P.M."/>
            <person name="Baidoo E.E."/>
            <person name="De Carvalho A.C."/>
            <person name="Riley R."/>
            <person name="Lipzen A."/>
            <person name="He G."/>
            <person name="Yan M."/>
            <person name="Haridas S."/>
            <person name="Daum C."/>
            <person name="Yoshinaga Y."/>
            <person name="Ng V."/>
            <person name="Grigoriev I.V."/>
            <person name="Munk R."/>
            <person name="Nuraida L."/>
            <person name="Wijaya C.H."/>
            <person name="Morales P.-C."/>
            <person name="Keasling J.D."/>
        </authorList>
    </citation>
    <scope>NUCLEOTIDE SEQUENCE [LARGE SCALE GENOMIC DNA]</scope>
    <source>
        <strain evidence="7 8">FGSC 2613</strain>
    </source>
</reference>
<dbReference type="InterPro" id="IPR036236">
    <property type="entry name" value="Znf_C2H2_sf"/>
</dbReference>
<evidence type="ECO:0000256" key="2">
    <source>
        <dbReference type="ARBA" id="ARBA00022771"/>
    </source>
</evidence>
<dbReference type="SMART" id="SM00355">
    <property type="entry name" value="ZnF_C2H2"/>
    <property type="match status" value="2"/>
</dbReference>
<dbReference type="PROSITE" id="PS00028">
    <property type="entry name" value="ZINC_FINGER_C2H2_1"/>
    <property type="match status" value="2"/>
</dbReference>
<dbReference type="PROSITE" id="PS50157">
    <property type="entry name" value="ZINC_FINGER_C2H2_2"/>
    <property type="match status" value="2"/>
</dbReference>
<evidence type="ECO:0000259" key="6">
    <source>
        <dbReference type="PROSITE" id="PS50157"/>
    </source>
</evidence>
<feature type="domain" description="C2H2-type" evidence="6">
    <location>
        <begin position="284"/>
        <end position="310"/>
    </location>
</feature>
<comment type="caution">
    <text evidence="7">The sequence shown here is derived from an EMBL/GenBank/DDBJ whole genome shotgun (WGS) entry which is preliminary data.</text>
</comment>
<accession>A0ABR3DBZ5</accession>
<keyword evidence="3" id="KW-0862">Zinc</keyword>
<feature type="domain" description="C2H2-type" evidence="6">
    <location>
        <begin position="316"/>
        <end position="343"/>
    </location>
</feature>
<dbReference type="Gene3D" id="3.30.160.60">
    <property type="entry name" value="Classic Zinc Finger"/>
    <property type="match status" value="2"/>
</dbReference>
<dbReference type="Pfam" id="PF00096">
    <property type="entry name" value="zf-C2H2"/>
    <property type="match status" value="2"/>
</dbReference>
<keyword evidence="1" id="KW-0479">Metal-binding</keyword>